<evidence type="ECO:0000313" key="2">
    <source>
        <dbReference type="EMBL" id="ALW83182.1"/>
    </source>
</evidence>
<dbReference type="Proteomes" id="UP000148311">
    <property type="component" value="Genome"/>
</dbReference>
<dbReference type="Pfam" id="PF01718">
    <property type="entry name" value="Orbi_NS1"/>
    <property type="match status" value="1"/>
</dbReference>
<sequence>MERFLNYFGIHGDEAADVLLFGQISPEWTCSHHRRDCLMWGMCARQFFSTCCEMAVDHAEWGMADQLVKIASTALHDKDRVWLNLLKSLGILSNQYKDEVQIRIDDIYRKYVEVGVRADFQSFRKKRRPMRTYTDDSFSLMHCFYLPYTKDGIVPVTGFSRFKNIGVAFYDDQVQFQLASFRDRSLEIRTDVIKDEIGEVIPRCKYTGVRNPIRHLMFIPQRLQNCLDDIQFAKKVFRHAQHDAKLIQSIDTRLFSRLMMQRFGLKNATEDTLHQFIIGRLEWQGEETSIGRSRILSMKDYAWEQWCIPLTISKLMHVMRVSLNIIFDWFDSGDVCQNCFLFQKGFETVVIIDTRLSDLCGCNEVFLARNYRHDVEQMPRMRDLRPDELFRRMGSHWVAQEVPSSLMATMIVMEEVHKMIRADQHWETPAFRSTMLMLARVMLYWKHGSVERTQLFRLLCFAIFGTQSDSEGRYIDWDDLGEFLNRMLKVEPFSMSEDTDSYVSAFKLMLLFMQSSNTVAVYVLEEAFQTLPLISREPETYAYAI</sequence>
<dbReference type="InterPro" id="IPR002630">
    <property type="entry name" value="Orbi_NS1"/>
</dbReference>
<accession>A0A0U3JR61</accession>
<evidence type="ECO:0000256" key="1">
    <source>
        <dbReference type="ARBA" id="ARBA00014071"/>
    </source>
</evidence>
<proteinExistence type="predicted"/>
<protein>
    <recommendedName>
        <fullName evidence="1">Non-structural protein NS1</fullName>
    </recommendedName>
</protein>
<organism evidence="2 3">
    <name type="scientific">Palyam virus</name>
    <dbReference type="NCBI Taxonomy" id="40059"/>
    <lineage>
        <taxon>Viruses</taxon>
        <taxon>Riboviria</taxon>
        <taxon>Orthornavirae</taxon>
        <taxon>Duplornaviricota</taxon>
        <taxon>Resentoviricetes</taxon>
        <taxon>Reovirales</taxon>
        <taxon>Sedoreoviridae</taxon>
        <taxon>Orbivirus</taxon>
        <taxon>Orbivirus palyamense</taxon>
    </lineage>
</organism>
<reference evidence="2 3" key="1">
    <citation type="journal article" date="2016" name="Arch. Virol.">
        <title>Complete genome sequence of a Chuzan virus strain isolated for the first time in mainland China.</title>
        <authorList>
            <person name="Yang H."/>
            <person name="Xiao L."/>
            <person name="Meng J."/>
            <person name="Xiong H."/>
            <person name="Gao L."/>
            <person name="Liao D."/>
            <person name="Li H."/>
        </authorList>
    </citation>
    <scope>NUCLEOTIDE SEQUENCE [LARGE SCALE GENOMIC DNA]</scope>
    <source>
        <strain evidence="2">SZ187</strain>
    </source>
</reference>
<dbReference type="EMBL" id="KT002592">
    <property type="protein sequence ID" value="ALW83182.1"/>
    <property type="molecule type" value="Genomic_RNA"/>
</dbReference>
<name>A0A0U3JR61_9REOV</name>
<evidence type="ECO:0000313" key="3">
    <source>
        <dbReference type="Proteomes" id="UP000148311"/>
    </source>
</evidence>